<dbReference type="EMBL" id="QRDQ01000009">
    <property type="protein sequence ID" value="RED23340.1"/>
    <property type="molecule type" value="Genomic_DNA"/>
</dbReference>
<dbReference type="AlphaFoldDB" id="A0A3D9FSB8"/>
<dbReference type="InterPro" id="IPR007156">
    <property type="entry name" value="MamQ_LemA"/>
</dbReference>
<sequence>MKNTFIIFAIFLFFSLNCFSQVNEKIDESWKDVKGNLQVKTEIVLKLTAILRNSNKINNAELNQINSNAKDLKIECRKEVLNGQAVKDLKLKSDNLNKYLVRTLVNIELDSKLKSNKNIITIMDELSLAENNIYSKIRKYNEICSSLNKKELIYIFRSESKSPQVEF</sequence>
<accession>A0A3D9FSB8</accession>
<evidence type="ECO:0000313" key="8">
    <source>
        <dbReference type="Proteomes" id="UP000257004"/>
    </source>
</evidence>
<comment type="similarity">
    <text evidence="2">Belongs to the LemA family.</text>
</comment>
<dbReference type="InterPro" id="IPR023353">
    <property type="entry name" value="LemA-like_dom_sf"/>
</dbReference>
<evidence type="ECO:0000256" key="5">
    <source>
        <dbReference type="ARBA" id="ARBA00023136"/>
    </source>
</evidence>
<dbReference type="Gene3D" id="1.20.1440.20">
    <property type="entry name" value="LemA-like domain"/>
    <property type="match status" value="1"/>
</dbReference>
<evidence type="ECO:0000256" key="4">
    <source>
        <dbReference type="ARBA" id="ARBA00022989"/>
    </source>
</evidence>
<dbReference type="Proteomes" id="UP000257004">
    <property type="component" value="Unassembled WGS sequence"/>
</dbReference>
<evidence type="ECO:0000313" key="7">
    <source>
        <dbReference type="EMBL" id="RED23340.1"/>
    </source>
</evidence>
<protein>
    <submittedName>
        <fullName evidence="7">Uncharacterized protein</fullName>
    </submittedName>
</protein>
<keyword evidence="8" id="KW-1185">Reference proteome</keyword>
<gene>
    <name evidence="7" type="ORF">BD847_2390</name>
</gene>
<dbReference type="RefSeq" id="WP_167443854.1">
    <property type="nucleotide sequence ID" value="NZ_QRDQ01000009.1"/>
</dbReference>
<dbReference type="Pfam" id="PF04011">
    <property type="entry name" value="LemA"/>
    <property type="match status" value="1"/>
</dbReference>
<name>A0A3D9FSB8_9FLAO</name>
<keyword evidence="3" id="KW-0812">Transmembrane</keyword>
<dbReference type="SUPFAM" id="SSF140478">
    <property type="entry name" value="LemA-like"/>
    <property type="match status" value="1"/>
</dbReference>
<keyword evidence="5" id="KW-0472">Membrane</keyword>
<feature type="signal peptide" evidence="6">
    <location>
        <begin position="1"/>
        <end position="20"/>
    </location>
</feature>
<feature type="chain" id="PRO_5017833219" evidence="6">
    <location>
        <begin position="21"/>
        <end position="167"/>
    </location>
</feature>
<comment type="caution">
    <text evidence="7">The sequence shown here is derived from an EMBL/GenBank/DDBJ whole genome shotgun (WGS) entry which is preliminary data.</text>
</comment>
<organism evidence="7 8">
    <name type="scientific">Flavobacterium cutihirudinis</name>
    <dbReference type="NCBI Taxonomy" id="1265740"/>
    <lineage>
        <taxon>Bacteria</taxon>
        <taxon>Pseudomonadati</taxon>
        <taxon>Bacteroidota</taxon>
        <taxon>Flavobacteriia</taxon>
        <taxon>Flavobacteriales</taxon>
        <taxon>Flavobacteriaceae</taxon>
        <taxon>Flavobacterium</taxon>
    </lineage>
</organism>
<keyword evidence="6" id="KW-0732">Signal</keyword>
<proteinExistence type="inferred from homology"/>
<reference evidence="7 8" key="1">
    <citation type="submission" date="2018-07" db="EMBL/GenBank/DDBJ databases">
        <title>Genomic Encyclopedia of Archaeal and Bacterial Type Strains, Phase II (KMG-II): from individual species to whole genera.</title>
        <authorList>
            <person name="Goeker M."/>
        </authorList>
    </citation>
    <scope>NUCLEOTIDE SEQUENCE [LARGE SCALE GENOMIC DNA]</scope>
    <source>
        <strain evidence="7 8">DSM 25795</strain>
    </source>
</reference>
<evidence type="ECO:0000256" key="6">
    <source>
        <dbReference type="SAM" id="SignalP"/>
    </source>
</evidence>
<dbReference type="GO" id="GO:0016020">
    <property type="term" value="C:membrane"/>
    <property type="evidence" value="ECO:0007669"/>
    <property type="project" value="UniProtKB-SubCell"/>
</dbReference>
<evidence type="ECO:0000256" key="2">
    <source>
        <dbReference type="ARBA" id="ARBA00008854"/>
    </source>
</evidence>
<keyword evidence="4" id="KW-1133">Transmembrane helix</keyword>
<comment type="subcellular location">
    <subcellularLocation>
        <location evidence="1">Membrane</location>
        <topology evidence="1">Single-pass membrane protein</topology>
    </subcellularLocation>
</comment>
<evidence type="ECO:0000256" key="3">
    <source>
        <dbReference type="ARBA" id="ARBA00022692"/>
    </source>
</evidence>
<evidence type="ECO:0000256" key="1">
    <source>
        <dbReference type="ARBA" id="ARBA00004167"/>
    </source>
</evidence>